<dbReference type="AlphaFoldDB" id="A0ABD0WK63"/>
<keyword evidence="3" id="KW-1185">Reference proteome</keyword>
<dbReference type="InterPro" id="IPR040676">
    <property type="entry name" value="DUF5641"/>
</dbReference>
<organism evidence="2 3">
    <name type="scientific">Umbra pygmaea</name>
    <name type="common">Eastern mudminnow</name>
    <dbReference type="NCBI Taxonomy" id="75934"/>
    <lineage>
        <taxon>Eukaryota</taxon>
        <taxon>Metazoa</taxon>
        <taxon>Chordata</taxon>
        <taxon>Craniata</taxon>
        <taxon>Vertebrata</taxon>
        <taxon>Euteleostomi</taxon>
        <taxon>Actinopterygii</taxon>
        <taxon>Neopterygii</taxon>
        <taxon>Teleostei</taxon>
        <taxon>Protacanthopterygii</taxon>
        <taxon>Esociformes</taxon>
        <taxon>Umbridae</taxon>
        <taxon>Umbra</taxon>
    </lineage>
</organism>
<proteinExistence type="predicted"/>
<dbReference type="PROSITE" id="PS50994">
    <property type="entry name" value="INTEGRASE"/>
    <property type="match status" value="1"/>
</dbReference>
<name>A0ABD0WK63_UMBPY</name>
<protein>
    <recommendedName>
        <fullName evidence="1">Integrase catalytic domain-containing protein</fullName>
    </recommendedName>
</protein>
<dbReference type="Gene3D" id="3.30.420.10">
    <property type="entry name" value="Ribonuclease H-like superfamily/Ribonuclease H"/>
    <property type="match status" value="1"/>
</dbReference>
<dbReference type="PANTHER" id="PTHR47331:SF6">
    <property type="entry name" value="DOUBLECORTIN DOMAIN-CONTAINING PROTEIN"/>
    <property type="match status" value="1"/>
</dbReference>
<dbReference type="PANTHER" id="PTHR47331">
    <property type="entry name" value="PHD-TYPE DOMAIN-CONTAINING PROTEIN"/>
    <property type="match status" value="1"/>
</dbReference>
<evidence type="ECO:0000313" key="2">
    <source>
        <dbReference type="EMBL" id="KAL0970308.1"/>
    </source>
</evidence>
<evidence type="ECO:0000313" key="3">
    <source>
        <dbReference type="Proteomes" id="UP001557470"/>
    </source>
</evidence>
<evidence type="ECO:0000259" key="1">
    <source>
        <dbReference type="PROSITE" id="PS50994"/>
    </source>
</evidence>
<reference evidence="2 3" key="1">
    <citation type="submission" date="2024-06" db="EMBL/GenBank/DDBJ databases">
        <authorList>
            <person name="Pan Q."/>
            <person name="Wen M."/>
            <person name="Jouanno E."/>
            <person name="Zahm M."/>
            <person name="Klopp C."/>
            <person name="Cabau C."/>
            <person name="Louis A."/>
            <person name="Berthelot C."/>
            <person name="Parey E."/>
            <person name="Roest Crollius H."/>
            <person name="Montfort J."/>
            <person name="Robinson-Rechavi M."/>
            <person name="Bouchez O."/>
            <person name="Lampietro C."/>
            <person name="Lopez Roques C."/>
            <person name="Donnadieu C."/>
            <person name="Postlethwait J."/>
            <person name="Bobe J."/>
            <person name="Verreycken H."/>
            <person name="Guiguen Y."/>
        </authorList>
    </citation>
    <scope>NUCLEOTIDE SEQUENCE [LARGE SCALE GENOMIC DNA]</scope>
    <source>
        <strain evidence="2">Up_M1</strain>
        <tissue evidence="2">Testis</tissue>
    </source>
</reference>
<feature type="domain" description="Integrase catalytic" evidence="1">
    <location>
        <begin position="9"/>
        <end position="197"/>
    </location>
</feature>
<dbReference type="InterPro" id="IPR001584">
    <property type="entry name" value="Integrase_cat-core"/>
</dbReference>
<dbReference type="EMBL" id="JAGEUA010000007">
    <property type="protein sequence ID" value="KAL0970308.1"/>
    <property type="molecule type" value="Genomic_DNA"/>
</dbReference>
<dbReference type="InterPro" id="IPR012337">
    <property type="entry name" value="RNaseH-like_sf"/>
</dbReference>
<gene>
    <name evidence="2" type="ORF">UPYG_G00240180</name>
</gene>
<dbReference type="Proteomes" id="UP001557470">
    <property type="component" value="Unassembled WGS sequence"/>
</dbReference>
<dbReference type="InterPro" id="IPR036397">
    <property type="entry name" value="RNaseH_sf"/>
</dbReference>
<dbReference type="SUPFAM" id="SSF53098">
    <property type="entry name" value="Ribonuclease H-like"/>
    <property type="match status" value="1"/>
</dbReference>
<dbReference type="Pfam" id="PF18701">
    <property type="entry name" value="DUF5641"/>
    <property type="match status" value="1"/>
</dbReference>
<sequence>MADLPPERVKTCPPFTYVGLDVFGPWSVTTRRTRGGQAESKRWAIVFCCMSSRAVHIEIIESMDTSSCINAIRRFFALRGPAKQLRSDCGTNFVGACKELGMDKTVQRYLSEQGCSWEFNPPHASHMGGSWERMIGIARRILDSMFRQQNTRLTNEVLCTLLAEVTAIINARPLLPVSADPDNPFILSPSMLLTQKNGVPPPPGDFSDKDLYTKQWRHVQALANQFWTRWRREYLPSLQHRQKWAVPQRNLQVGDLVLLRDKQTARNCWPMARINATFPGKDGHVRKVEVMTTDQGKVKTFLRPIAEIVLLLPKD</sequence>
<accession>A0ABD0WK63</accession>
<comment type="caution">
    <text evidence="2">The sequence shown here is derived from an EMBL/GenBank/DDBJ whole genome shotgun (WGS) entry which is preliminary data.</text>
</comment>